<dbReference type="FunFam" id="1.25.40.10:FF:000073">
    <property type="entry name" value="Pentatricopeptide repeat-containing protein chloroplastic"/>
    <property type="match status" value="1"/>
</dbReference>
<feature type="repeat" description="PPR" evidence="2">
    <location>
        <begin position="160"/>
        <end position="194"/>
    </location>
</feature>
<proteinExistence type="predicted"/>
<dbReference type="Pfam" id="PF13041">
    <property type="entry name" value="PPR_2"/>
    <property type="match status" value="3"/>
</dbReference>
<evidence type="ECO:0008006" key="5">
    <source>
        <dbReference type="Google" id="ProtNLM"/>
    </source>
</evidence>
<dbReference type="InterPro" id="IPR046960">
    <property type="entry name" value="PPR_At4g14850-like_plant"/>
</dbReference>
<dbReference type="FunFam" id="1.25.40.10:FF:000682">
    <property type="entry name" value="Pentatricopeptide repeat-containing protein At3g16610"/>
    <property type="match status" value="1"/>
</dbReference>
<dbReference type="PANTHER" id="PTHR24015">
    <property type="entry name" value="OS07G0578800 PROTEIN-RELATED"/>
    <property type="match status" value="1"/>
</dbReference>
<dbReference type="FunFam" id="1.25.40.10:FF:000158">
    <property type="entry name" value="pentatricopeptide repeat-containing protein At2g33680"/>
    <property type="match status" value="1"/>
</dbReference>
<feature type="repeat" description="PPR" evidence="2">
    <location>
        <begin position="363"/>
        <end position="397"/>
    </location>
</feature>
<name>A0AAV5KGA1_9ROSI</name>
<dbReference type="AlphaFoldDB" id="A0AAV5KGA1"/>
<dbReference type="GO" id="GO:0099402">
    <property type="term" value="P:plant organ development"/>
    <property type="evidence" value="ECO:0007669"/>
    <property type="project" value="UniProtKB-ARBA"/>
</dbReference>
<dbReference type="PANTHER" id="PTHR24015:SF1832">
    <property type="entry name" value="OS03G0241800 PROTEIN"/>
    <property type="match status" value="1"/>
</dbReference>
<dbReference type="Gene3D" id="1.25.40.10">
    <property type="entry name" value="Tetratricopeptide repeat domain"/>
    <property type="match status" value="6"/>
</dbReference>
<dbReference type="GO" id="GO:0009451">
    <property type="term" value="P:RNA modification"/>
    <property type="evidence" value="ECO:0007669"/>
    <property type="project" value="InterPro"/>
</dbReference>
<evidence type="ECO:0000256" key="2">
    <source>
        <dbReference type="PROSITE-ProRule" id="PRU00708"/>
    </source>
</evidence>
<feature type="repeat" description="PPR" evidence="2">
    <location>
        <begin position="59"/>
        <end position="93"/>
    </location>
</feature>
<dbReference type="InterPro" id="IPR046848">
    <property type="entry name" value="E_motif"/>
</dbReference>
<feature type="repeat" description="PPR" evidence="2">
    <location>
        <begin position="433"/>
        <end position="467"/>
    </location>
</feature>
<dbReference type="PROSITE" id="PS51375">
    <property type="entry name" value="PPR"/>
    <property type="match status" value="5"/>
</dbReference>
<keyword evidence="1" id="KW-0677">Repeat</keyword>
<comment type="caution">
    <text evidence="3">The sequence shown here is derived from an EMBL/GenBank/DDBJ whole genome shotgun (WGS) entry which is preliminary data.</text>
</comment>
<dbReference type="Pfam" id="PF01535">
    <property type="entry name" value="PPR"/>
    <property type="match status" value="4"/>
</dbReference>
<dbReference type="EMBL" id="BPVZ01000063">
    <property type="protein sequence ID" value="GKV23627.1"/>
    <property type="molecule type" value="Genomic_DNA"/>
</dbReference>
<evidence type="ECO:0000313" key="3">
    <source>
        <dbReference type="EMBL" id="GKV23627.1"/>
    </source>
</evidence>
<evidence type="ECO:0000313" key="4">
    <source>
        <dbReference type="Proteomes" id="UP001054252"/>
    </source>
</evidence>
<gene>
    <name evidence="3" type="ORF">SLEP1_g33333</name>
</gene>
<reference evidence="3 4" key="1">
    <citation type="journal article" date="2021" name="Commun. Biol.">
        <title>The genome of Shorea leprosula (Dipterocarpaceae) highlights the ecological relevance of drought in aseasonal tropical rainforests.</title>
        <authorList>
            <person name="Ng K.K.S."/>
            <person name="Kobayashi M.J."/>
            <person name="Fawcett J.A."/>
            <person name="Hatakeyama M."/>
            <person name="Paape T."/>
            <person name="Ng C.H."/>
            <person name="Ang C.C."/>
            <person name="Tnah L.H."/>
            <person name="Lee C.T."/>
            <person name="Nishiyama T."/>
            <person name="Sese J."/>
            <person name="O'Brien M.J."/>
            <person name="Copetti D."/>
            <person name="Mohd Noor M.I."/>
            <person name="Ong R.C."/>
            <person name="Putra M."/>
            <person name="Sireger I.Z."/>
            <person name="Indrioko S."/>
            <person name="Kosugi Y."/>
            <person name="Izuno A."/>
            <person name="Isagi Y."/>
            <person name="Lee S.L."/>
            <person name="Shimizu K.K."/>
        </authorList>
    </citation>
    <scope>NUCLEOTIDE SEQUENCE [LARGE SCALE GENOMIC DNA]</scope>
    <source>
        <strain evidence="3">214</strain>
    </source>
</reference>
<dbReference type="FunFam" id="1.25.40.10:FF:000196">
    <property type="entry name" value="Pentatricopeptide repeat-containing protein At4g14850"/>
    <property type="match status" value="1"/>
</dbReference>
<keyword evidence="4" id="KW-1185">Reference proteome</keyword>
<dbReference type="GO" id="GO:0003723">
    <property type="term" value="F:RNA binding"/>
    <property type="evidence" value="ECO:0007669"/>
    <property type="project" value="InterPro"/>
</dbReference>
<dbReference type="Pfam" id="PF20431">
    <property type="entry name" value="E_motif"/>
    <property type="match status" value="1"/>
</dbReference>
<sequence length="679" mass="75590">MRSRALFKAKKAQLQLWERNKNNTQIKNYVALEKLAAAYIASGEIELARHLFDTIPKPHIACWDLLLRTYAWNGPFEQAISMYRKMLESGVTPSKFTFPFVLKACSAMKAIEDGRMLHDHAVKLGLQSDLYVCTALIDLYAKCGNLILAQRVFNSMSNKDVVAWNAMIAGFSLHGVYDDTLQLFLEMQRAGVRPNSSTIVSLLPTMAQANALGQGKAMHGFCVRRDFHNDVVVGTGLLDMYAKCRCISSSRRIFDTMGIKNVVTWTAMIGACVTSDLMGEALELFNQMVLKGSVNPMPATIGSVLRACAGLTDLRRGRCLHSYTIKSGYFLDMMVANTLLSLYAKCSVIDDAIRFFSEMRFRDTISYNAIISGCVQNGFAIDALLISREMYSSGVYPDLTTLVSILPACSHLAALHQGTCGHSYSVVHDFVADTSICNALIDMYSKCGKVDIARKVFDRMQRRDVVSWNAIIAGYGIHGLGTEAITLFHDMQVAGIEPDDVTFICLLSACSHSGLVKEGKHWFNAMSTDFKISPRMDHYTCMVDLMARAGLLEETYKFIKEMPFEPSINVWVALLAACRLNKNIKLGEEVSKKIQRLGPEGTTNFILLSDMYKTLGRWEDAEKIRIMQRNQRLRKSPGCSWIEINGVTRAIPGSDQLSPQGTNALQVANAKVELGMHMF</sequence>
<dbReference type="Proteomes" id="UP001054252">
    <property type="component" value="Unassembled WGS sequence"/>
</dbReference>
<dbReference type="InterPro" id="IPR002885">
    <property type="entry name" value="PPR_rpt"/>
</dbReference>
<dbReference type="NCBIfam" id="TIGR00756">
    <property type="entry name" value="PPR"/>
    <property type="match status" value="6"/>
</dbReference>
<organism evidence="3 4">
    <name type="scientific">Rubroshorea leprosula</name>
    <dbReference type="NCBI Taxonomy" id="152421"/>
    <lineage>
        <taxon>Eukaryota</taxon>
        <taxon>Viridiplantae</taxon>
        <taxon>Streptophyta</taxon>
        <taxon>Embryophyta</taxon>
        <taxon>Tracheophyta</taxon>
        <taxon>Spermatophyta</taxon>
        <taxon>Magnoliopsida</taxon>
        <taxon>eudicotyledons</taxon>
        <taxon>Gunneridae</taxon>
        <taxon>Pentapetalae</taxon>
        <taxon>rosids</taxon>
        <taxon>malvids</taxon>
        <taxon>Malvales</taxon>
        <taxon>Dipterocarpaceae</taxon>
        <taxon>Rubroshorea</taxon>
    </lineage>
</organism>
<evidence type="ECO:0000256" key="1">
    <source>
        <dbReference type="ARBA" id="ARBA00022737"/>
    </source>
</evidence>
<protein>
    <recommendedName>
        <fullName evidence="5">Pentatricopeptide repeat-containing protein</fullName>
    </recommendedName>
</protein>
<dbReference type="InterPro" id="IPR011990">
    <property type="entry name" value="TPR-like_helical_dom_sf"/>
</dbReference>
<feature type="repeat" description="PPR" evidence="2">
    <location>
        <begin position="261"/>
        <end position="295"/>
    </location>
</feature>
<accession>A0AAV5KGA1</accession>